<dbReference type="KEGG" id="rfs:C1I64_07925"/>
<dbReference type="InterPro" id="IPR050275">
    <property type="entry name" value="PGM_Phosphatase"/>
</dbReference>
<feature type="binding site" evidence="2">
    <location>
        <begin position="119"/>
        <end position="126"/>
    </location>
    <ligand>
        <name>substrate</name>
    </ligand>
</feature>
<dbReference type="InterPro" id="IPR029033">
    <property type="entry name" value="His_PPase_superfam"/>
</dbReference>
<feature type="compositionally biased region" description="Basic residues" evidence="3">
    <location>
        <begin position="66"/>
        <end position="94"/>
    </location>
</feature>
<feature type="active site" description="Tele-phosphohistidine intermediate" evidence="1">
    <location>
        <position position="120"/>
    </location>
</feature>
<dbReference type="PANTHER" id="PTHR48100">
    <property type="entry name" value="BROAD-SPECIFICITY PHOSPHATASE YOR283W-RELATED"/>
    <property type="match status" value="1"/>
</dbReference>
<name>A0A3Q9UY74_9MICO</name>
<dbReference type="GO" id="GO:0005737">
    <property type="term" value="C:cytoplasm"/>
    <property type="evidence" value="ECO:0007669"/>
    <property type="project" value="TreeGrafter"/>
</dbReference>
<feature type="region of interest" description="Disordered" evidence="3">
    <location>
        <begin position="1"/>
        <end position="101"/>
    </location>
</feature>
<dbReference type="Pfam" id="PF00300">
    <property type="entry name" value="His_Phos_1"/>
    <property type="match status" value="1"/>
</dbReference>
<dbReference type="AlphaFoldDB" id="A0A3Q9UY74"/>
<feature type="binding site" evidence="2">
    <location>
        <position position="169"/>
    </location>
    <ligand>
        <name>substrate</name>
    </ligand>
</feature>
<dbReference type="CDD" id="cd07067">
    <property type="entry name" value="HP_PGM_like"/>
    <property type="match status" value="1"/>
</dbReference>
<evidence type="ECO:0000313" key="5">
    <source>
        <dbReference type="Proteomes" id="UP000285317"/>
    </source>
</evidence>
<protein>
    <recommendedName>
        <fullName evidence="6">Histidine phosphatase family protein</fullName>
    </recommendedName>
</protein>
<dbReference type="EMBL" id="CP028137">
    <property type="protein sequence ID" value="AZZ51990.1"/>
    <property type="molecule type" value="Genomic_DNA"/>
</dbReference>
<feature type="compositionally biased region" description="Basic and acidic residues" evidence="3">
    <location>
        <begin position="1"/>
        <end position="10"/>
    </location>
</feature>
<feature type="binding site" evidence="2">
    <location>
        <begin position="194"/>
        <end position="197"/>
    </location>
    <ligand>
        <name>substrate</name>
    </ligand>
</feature>
<reference evidence="4 5" key="1">
    <citation type="submission" date="2018-03" db="EMBL/GenBank/DDBJ databases">
        <title>Bacteriophage NCPPB3778 and a type I-E CRISPR drive the evolution of the US Biological Select Agent, Rathayibacter toxicus.</title>
        <authorList>
            <person name="Davis E.W.II."/>
            <person name="Tabima J.F."/>
            <person name="Weisberg A.J."/>
            <person name="Dantas Lopes L."/>
            <person name="Wiseman M.S."/>
            <person name="Wiseman M.S."/>
            <person name="Pupko T."/>
            <person name="Belcher M.S."/>
            <person name="Sechler A.J."/>
            <person name="Tancos M.A."/>
            <person name="Schroeder B.K."/>
            <person name="Murray T.D."/>
            <person name="Luster D.G."/>
            <person name="Schneider W.L."/>
            <person name="Rogers E."/>
            <person name="Andreote F.D."/>
            <person name="Grunwald N.J."/>
            <person name="Putnam M.L."/>
            <person name="Chang J.H."/>
        </authorList>
    </citation>
    <scope>NUCLEOTIDE SEQUENCE [LARGE SCALE GENOMIC DNA]</scope>
    <source>
        <strain evidence="4 5">DSM 15932</strain>
    </source>
</reference>
<accession>A0A3Q9UY74</accession>
<dbReference type="GO" id="GO:0016791">
    <property type="term" value="F:phosphatase activity"/>
    <property type="evidence" value="ECO:0007669"/>
    <property type="project" value="TreeGrafter"/>
</dbReference>
<organism evidence="4 5">
    <name type="scientific">Rathayibacter festucae DSM 15932</name>
    <dbReference type="NCBI Taxonomy" id="1328866"/>
    <lineage>
        <taxon>Bacteria</taxon>
        <taxon>Bacillati</taxon>
        <taxon>Actinomycetota</taxon>
        <taxon>Actinomycetes</taxon>
        <taxon>Micrococcales</taxon>
        <taxon>Microbacteriaceae</taxon>
        <taxon>Rathayibacter</taxon>
    </lineage>
</organism>
<evidence type="ECO:0008006" key="6">
    <source>
        <dbReference type="Google" id="ProtNLM"/>
    </source>
</evidence>
<feature type="active site" description="Proton donor/acceptor" evidence="1">
    <location>
        <position position="194"/>
    </location>
</feature>
<feature type="compositionally biased region" description="Basic residues" evidence="3">
    <location>
        <begin position="27"/>
        <end position="51"/>
    </location>
</feature>
<dbReference type="Gene3D" id="3.40.50.1240">
    <property type="entry name" value="Phosphoglycerate mutase-like"/>
    <property type="match status" value="1"/>
</dbReference>
<sequence length="325" mass="35910">MHGLRRDPQARHRLLRRVHPDRAVRGGARHRRGRRRAARGRLVPRRQLRHPLPRDRPAREDADRHRQPRHHQGRLAGRHQDRRRHERGPPRPRRAPPVALTHRSPTTREALVTQLTLVRHGQTDWNAARRIQGASDIPLNDTGRSQARAAARLLRERDWDVVVASPLQRAHETGAIIARGLGLPEPEVVEGVAERAYGEAEGMTGDELRELFPGGIEGARIPGCETRAQVVERATAALLEIAERFPEQRVIVATHGAVIGSLLRALSEDELPAQGTTVGNGSRHDFAIVDGALQIVAVDDSGDVVVVDADLQSDLDDVLSPSAPA</sequence>
<evidence type="ECO:0000313" key="4">
    <source>
        <dbReference type="EMBL" id="AZZ51990.1"/>
    </source>
</evidence>
<feature type="compositionally biased region" description="Basic and acidic residues" evidence="3">
    <location>
        <begin position="52"/>
        <end position="65"/>
    </location>
</feature>
<dbReference type="InterPro" id="IPR013078">
    <property type="entry name" value="His_Pase_superF_clade-1"/>
</dbReference>
<dbReference type="Proteomes" id="UP000285317">
    <property type="component" value="Chromosome"/>
</dbReference>
<dbReference type="SUPFAM" id="SSF53254">
    <property type="entry name" value="Phosphoglycerate mutase-like"/>
    <property type="match status" value="1"/>
</dbReference>
<evidence type="ECO:0000256" key="2">
    <source>
        <dbReference type="PIRSR" id="PIRSR613078-2"/>
    </source>
</evidence>
<dbReference type="SMART" id="SM00855">
    <property type="entry name" value="PGAM"/>
    <property type="match status" value="1"/>
</dbReference>
<proteinExistence type="predicted"/>
<evidence type="ECO:0000256" key="1">
    <source>
        <dbReference type="PIRSR" id="PIRSR613078-1"/>
    </source>
</evidence>
<evidence type="ECO:0000256" key="3">
    <source>
        <dbReference type="SAM" id="MobiDB-lite"/>
    </source>
</evidence>
<gene>
    <name evidence="4" type="ORF">C1I64_07925</name>
</gene>
<dbReference type="PANTHER" id="PTHR48100:SF59">
    <property type="entry name" value="ADENOSYLCOBALAMIN_ALPHA-RIBAZOLE PHOSPHATASE"/>
    <property type="match status" value="1"/>
</dbReference>
<dbReference type="PROSITE" id="PS00175">
    <property type="entry name" value="PG_MUTASE"/>
    <property type="match status" value="1"/>
</dbReference>
<dbReference type="InterPro" id="IPR001345">
    <property type="entry name" value="PG/BPGM_mutase_AS"/>
</dbReference>